<dbReference type="GO" id="GO:0006261">
    <property type="term" value="P:DNA-templated DNA replication"/>
    <property type="evidence" value="ECO:0007669"/>
    <property type="project" value="TreeGrafter"/>
</dbReference>
<dbReference type="InterPro" id="IPR051314">
    <property type="entry name" value="AAA_ATPase_RarA/MGS1/WRNIP1"/>
</dbReference>
<dbReference type="Gene3D" id="1.10.8.60">
    <property type="match status" value="1"/>
</dbReference>
<dbReference type="GO" id="GO:0017116">
    <property type="term" value="F:single-stranded DNA helicase activity"/>
    <property type="evidence" value="ECO:0007669"/>
    <property type="project" value="TreeGrafter"/>
</dbReference>
<dbReference type="GO" id="GO:0008047">
    <property type="term" value="F:enzyme activator activity"/>
    <property type="evidence" value="ECO:0007669"/>
    <property type="project" value="TreeGrafter"/>
</dbReference>
<dbReference type="FunFam" id="3.40.50.300:FF:000137">
    <property type="entry name" value="Replication-associated recombination protein A"/>
    <property type="match status" value="1"/>
</dbReference>
<dbReference type="InterPro" id="IPR003593">
    <property type="entry name" value="AAA+_ATPase"/>
</dbReference>
<evidence type="ECO:0000256" key="4">
    <source>
        <dbReference type="ARBA" id="ARBA00022741"/>
    </source>
</evidence>
<evidence type="ECO:0000256" key="5">
    <source>
        <dbReference type="ARBA" id="ARBA00022840"/>
    </source>
</evidence>
<keyword evidence="8" id="KW-1185">Reference proteome</keyword>
<dbReference type="CDD" id="cd00009">
    <property type="entry name" value="AAA"/>
    <property type="match status" value="1"/>
</dbReference>
<evidence type="ECO:0000259" key="6">
    <source>
        <dbReference type="SMART" id="SM00382"/>
    </source>
</evidence>
<dbReference type="GO" id="GO:0005524">
    <property type="term" value="F:ATP binding"/>
    <property type="evidence" value="ECO:0007669"/>
    <property type="project" value="UniProtKB-KW"/>
</dbReference>
<dbReference type="InterPro" id="IPR003959">
    <property type="entry name" value="ATPase_AAA_core"/>
</dbReference>
<dbReference type="SUPFAM" id="SSF52540">
    <property type="entry name" value="P-loop containing nucleoside triphosphate hydrolases"/>
    <property type="match status" value="1"/>
</dbReference>
<dbReference type="InterPro" id="IPR032423">
    <property type="entry name" value="AAA_assoc_2"/>
</dbReference>
<dbReference type="FunFam" id="1.20.272.10:FF:000001">
    <property type="entry name" value="Putative AAA family ATPase"/>
    <property type="match status" value="1"/>
</dbReference>
<gene>
    <name evidence="7" type="primary">rarA</name>
    <name evidence="7" type="ORF">Mrose_02621</name>
</gene>
<keyword evidence="3" id="KW-0235">DNA replication</keyword>
<dbReference type="Pfam" id="PF12002">
    <property type="entry name" value="MgsA_C"/>
    <property type="match status" value="1"/>
</dbReference>
<dbReference type="Pfam" id="PF00004">
    <property type="entry name" value="AAA"/>
    <property type="match status" value="1"/>
</dbReference>
<dbReference type="GO" id="GO:0000731">
    <property type="term" value="P:DNA synthesis involved in DNA repair"/>
    <property type="evidence" value="ECO:0007669"/>
    <property type="project" value="TreeGrafter"/>
</dbReference>
<protein>
    <submittedName>
        <fullName evidence="7">Replication-associated recombination protein A</fullName>
    </submittedName>
</protein>
<dbReference type="InterPro" id="IPR027417">
    <property type="entry name" value="P-loop_NTPase"/>
</dbReference>
<dbReference type="Proteomes" id="UP000265341">
    <property type="component" value="Unassembled WGS sequence"/>
</dbReference>
<dbReference type="PANTHER" id="PTHR13779">
    <property type="entry name" value="WERNER HELICASE-INTERACTING PROTEIN 1 FAMILY MEMBER"/>
    <property type="match status" value="1"/>
</dbReference>
<dbReference type="GO" id="GO:0003677">
    <property type="term" value="F:DNA binding"/>
    <property type="evidence" value="ECO:0007669"/>
    <property type="project" value="InterPro"/>
</dbReference>
<dbReference type="Gene3D" id="3.40.50.300">
    <property type="entry name" value="P-loop containing nucleotide triphosphate hydrolases"/>
    <property type="match status" value="1"/>
</dbReference>
<comment type="similarity">
    <text evidence="2">Belongs to the AAA ATPase family. RarA/MGS1/WRNIP1 subfamily.</text>
</comment>
<evidence type="ECO:0000313" key="7">
    <source>
        <dbReference type="EMBL" id="RIH84519.1"/>
    </source>
</evidence>
<comment type="caution">
    <text evidence="7">The sequence shown here is derived from an EMBL/GenBank/DDBJ whole genome shotgun (WGS) entry which is preliminary data.</text>
</comment>
<keyword evidence="5" id="KW-0067">ATP-binding</keyword>
<feature type="domain" description="AAA+ ATPase" evidence="6">
    <location>
        <begin position="71"/>
        <end position="183"/>
    </location>
</feature>
<organism evidence="7 8">
    <name type="scientific">Calidithermus roseus</name>
    <dbReference type="NCBI Taxonomy" id="1644118"/>
    <lineage>
        <taxon>Bacteria</taxon>
        <taxon>Thermotogati</taxon>
        <taxon>Deinococcota</taxon>
        <taxon>Deinococci</taxon>
        <taxon>Thermales</taxon>
        <taxon>Thermaceae</taxon>
        <taxon>Calidithermus</taxon>
    </lineage>
</organism>
<dbReference type="InterPro" id="IPR008921">
    <property type="entry name" value="DNA_pol3_clamp-load_cplx_C"/>
</dbReference>
<name>A0A399EN92_9DEIN</name>
<dbReference type="Gene3D" id="1.10.3710.10">
    <property type="entry name" value="DNA polymerase III clamp loader subunits, C-terminal domain"/>
    <property type="match status" value="1"/>
</dbReference>
<dbReference type="SUPFAM" id="SSF48019">
    <property type="entry name" value="post-AAA+ oligomerization domain-like"/>
    <property type="match status" value="1"/>
</dbReference>
<evidence type="ECO:0000256" key="3">
    <source>
        <dbReference type="ARBA" id="ARBA00022705"/>
    </source>
</evidence>
<dbReference type="Pfam" id="PF16193">
    <property type="entry name" value="AAA_assoc_2"/>
    <property type="match status" value="1"/>
</dbReference>
<dbReference type="InterPro" id="IPR021886">
    <property type="entry name" value="MgsA_C"/>
</dbReference>
<evidence type="ECO:0000256" key="1">
    <source>
        <dbReference type="ARBA" id="ARBA00002393"/>
    </source>
</evidence>
<evidence type="ECO:0000313" key="8">
    <source>
        <dbReference type="Proteomes" id="UP000265341"/>
    </source>
</evidence>
<comment type="function">
    <text evidence="1">DNA-dependent ATPase that plays important roles in cellular responses to stalled DNA replication processes.</text>
</comment>
<reference evidence="7 8" key="1">
    <citation type="submission" date="2018-08" db="EMBL/GenBank/DDBJ databases">
        <title>Meiothermus roseus NBRC 110900 genome sequencing project.</title>
        <authorList>
            <person name="Da Costa M.S."/>
            <person name="Albuquerque L."/>
            <person name="Raposo P."/>
            <person name="Froufe H.J.C."/>
            <person name="Barroso C.S."/>
            <person name="Egas C."/>
        </authorList>
    </citation>
    <scope>NUCLEOTIDE SEQUENCE [LARGE SCALE GENOMIC DNA]</scope>
    <source>
        <strain evidence="7 8">NBRC 110900</strain>
    </source>
</reference>
<dbReference type="SMART" id="SM00382">
    <property type="entry name" value="AAA"/>
    <property type="match status" value="1"/>
</dbReference>
<dbReference type="EMBL" id="QWLA01000056">
    <property type="protein sequence ID" value="RIH84519.1"/>
    <property type="molecule type" value="Genomic_DNA"/>
</dbReference>
<keyword evidence="4" id="KW-0547">Nucleotide-binding</keyword>
<evidence type="ECO:0000256" key="2">
    <source>
        <dbReference type="ARBA" id="ARBA00008959"/>
    </source>
</evidence>
<proteinExistence type="inferred from homology"/>
<sequence length="457" mass="49768">MSIIYTFELRGLLGRANSGKRAHGGERQAICFDPMSPLAERLRPRSLDEVVGQEHLTGVGKPLRRMLETRRLSSLLLWGPPGSGKTTLARLLAQGVGREMIALSAVNAGVREIKEAVARAQEVGGLVLFLDEIHRFNKSQQDALLPHVESGLLTLIGATTENPSFEVNPALRSRARVYVLEPLDEGAIRRVLERALTHPEGLVGVEADGEALGLIAQASLGDARRALSALELAAQLGHGRVSLEAAREALGSQTLVFDKGGEAFYDLISALHKSVRGNHVDAALYYFARMLEGGADPLYLARRLVRMAAEDVGLADPLALRLVIAAKDAYELLGSPEGELALAELVVYLALAPKSNAVYSAWKRAQALARDYPDAPVPLNLRNAPTGLMRHLGYGREYAYYHDDPQGSFAQPYWPETMTPTQLYEATGEGWEERVRERLKGLRERFASAARKQGGSG</sequence>
<dbReference type="AlphaFoldDB" id="A0A399EN92"/>
<dbReference type="Gene3D" id="1.20.272.10">
    <property type="match status" value="1"/>
</dbReference>
<dbReference type="GO" id="GO:0016887">
    <property type="term" value="F:ATP hydrolysis activity"/>
    <property type="evidence" value="ECO:0007669"/>
    <property type="project" value="InterPro"/>
</dbReference>
<dbReference type="CDD" id="cd18139">
    <property type="entry name" value="HLD_clamp_RarA"/>
    <property type="match status" value="1"/>
</dbReference>
<dbReference type="PANTHER" id="PTHR13779:SF7">
    <property type="entry name" value="ATPASE WRNIP1"/>
    <property type="match status" value="1"/>
</dbReference>
<accession>A0A399EN92</accession>